<keyword evidence="6" id="KW-1185">Reference proteome</keyword>
<organism evidence="5 6">
    <name type="scientific">Streptomyces xanthochromogenes</name>
    <dbReference type="NCBI Taxonomy" id="67384"/>
    <lineage>
        <taxon>Bacteria</taxon>
        <taxon>Bacillati</taxon>
        <taxon>Actinomycetota</taxon>
        <taxon>Actinomycetes</taxon>
        <taxon>Kitasatosporales</taxon>
        <taxon>Streptomycetaceae</taxon>
        <taxon>Streptomyces</taxon>
    </lineage>
</organism>
<keyword evidence="2" id="KW-0378">Hydrolase</keyword>
<dbReference type="InterPro" id="IPR000086">
    <property type="entry name" value="NUDIX_hydrolase_dom"/>
</dbReference>
<dbReference type="Pfam" id="PF00293">
    <property type="entry name" value="NUDIX"/>
    <property type="match status" value="1"/>
</dbReference>
<gene>
    <name evidence="5" type="ORF">GCM10010326_76080</name>
</gene>
<reference evidence="6" key="1">
    <citation type="journal article" date="2019" name="Int. J. Syst. Evol. Microbiol.">
        <title>The Global Catalogue of Microorganisms (GCM) 10K type strain sequencing project: providing services to taxonomists for standard genome sequencing and annotation.</title>
        <authorList>
            <consortium name="The Broad Institute Genomics Platform"/>
            <consortium name="The Broad Institute Genome Sequencing Center for Infectious Disease"/>
            <person name="Wu L."/>
            <person name="Ma J."/>
        </authorList>
    </citation>
    <scope>NUCLEOTIDE SEQUENCE [LARGE SCALE GENOMIC DNA]</scope>
    <source>
        <strain evidence="6">JCM 4594</strain>
    </source>
</reference>
<protein>
    <recommendedName>
        <fullName evidence="4">Nudix hydrolase domain-containing protein</fullName>
    </recommendedName>
</protein>
<dbReference type="EMBL" id="BMUU01000024">
    <property type="protein sequence ID" value="GGY70648.1"/>
    <property type="molecule type" value="Genomic_DNA"/>
</dbReference>
<proteinExistence type="predicted"/>
<dbReference type="PROSITE" id="PS51462">
    <property type="entry name" value="NUDIX"/>
    <property type="match status" value="1"/>
</dbReference>
<evidence type="ECO:0000259" key="4">
    <source>
        <dbReference type="PROSITE" id="PS51462"/>
    </source>
</evidence>
<dbReference type="PANTHER" id="PTHR43046">
    <property type="entry name" value="GDP-MANNOSE MANNOSYL HYDROLASE"/>
    <property type="match status" value="1"/>
</dbReference>
<dbReference type="Proteomes" id="UP000600946">
    <property type="component" value="Unassembled WGS sequence"/>
</dbReference>
<evidence type="ECO:0000313" key="5">
    <source>
        <dbReference type="EMBL" id="GGY70648.1"/>
    </source>
</evidence>
<feature type="compositionally biased region" description="Basic and acidic residues" evidence="3">
    <location>
        <begin position="64"/>
        <end position="77"/>
    </location>
</feature>
<dbReference type="InterPro" id="IPR015797">
    <property type="entry name" value="NUDIX_hydrolase-like_dom_sf"/>
</dbReference>
<sequence>MSDSTFTVTAPITDVHVIVRNGQEILLSQRGGSYGHGQWHLPSGKLELQGKETAAEPASGKVARRNETPAEAASRELREETGLVADPETMTLRHTVIHHQGDGTPDRLGLFFETTKYAGDVVNREPDKCLALRWFAEHNLPDNLIPYPAVGLNGSLTQPGGLSYHGWPEH</sequence>
<dbReference type="PANTHER" id="PTHR43046:SF14">
    <property type="entry name" value="MUTT_NUDIX FAMILY PROTEIN"/>
    <property type="match status" value="1"/>
</dbReference>
<dbReference type="SUPFAM" id="SSF55811">
    <property type="entry name" value="Nudix"/>
    <property type="match status" value="1"/>
</dbReference>
<evidence type="ECO:0000256" key="1">
    <source>
        <dbReference type="ARBA" id="ARBA00001946"/>
    </source>
</evidence>
<comment type="cofactor">
    <cofactor evidence="1">
        <name>Mg(2+)</name>
        <dbReference type="ChEBI" id="CHEBI:18420"/>
    </cofactor>
</comment>
<dbReference type="Gene3D" id="3.90.79.10">
    <property type="entry name" value="Nucleoside Triphosphate Pyrophosphohydrolase"/>
    <property type="match status" value="1"/>
</dbReference>
<evidence type="ECO:0000256" key="3">
    <source>
        <dbReference type="SAM" id="MobiDB-lite"/>
    </source>
</evidence>
<comment type="caution">
    <text evidence="5">The sequence shown here is derived from an EMBL/GenBank/DDBJ whole genome shotgun (WGS) entry which is preliminary data.</text>
</comment>
<dbReference type="RefSeq" id="WP_190029543.1">
    <property type="nucleotide sequence ID" value="NZ_BMUU01000024.1"/>
</dbReference>
<evidence type="ECO:0000313" key="6">
    <source>
        <dbReference type="Proteomes" id="UP000600946"/>
    </source>
</evidence>
<dbReference type="GeneID" id="96295436"/>
<feature type="region of interest" description="Disordered" evidence="3">
    <location>
        <begin position="50"/>
        <end position="77"/>
    </location>
</feature>
<name>A0ABQ3B1K2_9ACTN</name>
<evidence type="ECO:0000256" key="2">
    <source>
        <dbReference type="ARBA" id="ARBA00022801"/>
    </source>
</evidence>
<feature type="domain" description="Nudix hydrolase" evidence="4">
    <location>
        <begin position="10"/>
        <end position="157"/>
    </location>
</feature>
<accession>A0ABQ3B1K2</accession>